<feature type="domain" description="HTH tetR-type" evidence="5">
    <location>
        <begin position="5"/>
        <end position="65"/>
    </location>
</feature>
<dbReference type="SUPFAM" id="SSF48498">
    <property type="entry name" value="Tetracyclin repressor-like, C-terminal domain"/>
    <property type="match status" value="1"/>
</dbReference>
<gene>
    <name evidence="6" type="ORF">KGA66_24205</name>
</gene>
<keyword evidence="2 4" id="KW-0238">DNA-binding</keyword>
<dbReference type="RefSeq" id="WP_211470979.1">
    <property type="nucleotide sequence ID" value="NZ_JAGSXH010000126.1"/>
</dbReference>
<protein>
    <submittedName>
        <fullName evidence="6">WHG domain-containing protein</fullName>
    </submittedName>
</protein>
<dbReference type="GO" id="GO:0003700">
    <property type="term" value="F:DNA-binding transcription factor activity"/>
    <property type="evidence" value="ECO:0007669"/>
    <property type="project" value="TreeGrafter"/>
</dbReference>
<evidence type="ECO:0000313" key="7">
    <source>
        <dbReference type="Proteomes" id="UP000677913"/>
    </source>
</evidence>
<organism evidence="6 7">
    <name type="scientific">Actinocrinis puniceicyclus</name>
    <dbReference type="NCBI Taxonomy" id="977794"/>
    <lineage>
        <taxon>Bacteria</taxon>
        <taxon>Bacillati</taxon>
        <taxon>Actinomycetota</taxon>
        <taxon>Actinomycetes</taxon>
        <taxon>Catenulisporales</taxon>
        <taxon>Actinospicaceae</taxon>
        <taxon>Actinocrinis</taxon>
    </lineage>
</organism>
<dbReference type="PANTHER" id="PTHR30055:SF239">
    <property type="entry name" value="TRANSCRIPTIONAL REGULATORY PROTEIN"/>
    <property type="match status" value="1"/>
</dbReference>
<evidence type="ECO:0000256" key="3">
    <source>
        <dbReference type="ARBA" id="ARBA00023163"/>
    </source>
</evidence>
<dbReference type="SUPFAM" id="SSF46689">
    <property type="entry name" value="Homeodomain-like"/>
    <property type="match status" value="1"/>
</dbReference>
<accession>A0A8J8BFH2</accession>
<dbReference type="Proteomes" id="UP000677913">
    <property type="component" value="Unassembled WGS sequence"/>
</dbReference>
<keyword evidence="7" id="KW-1185">Reference proteome</keyword>
<evidence type="ECO:0000256" key="1">
    <source>
        <dbReference type="ARBA" id="ARBA00023015"/>
    </source>
</evidence>
<name>A0A8J8BFH2_9ACTN</name>
<dbReference type="InterPro" id="IPR009057">
    <property type="entry name" value="Homeodomain-like_sf"/>
</dbReference>
<dbReference type="PROSITE" id="PS50977">
    <property type="entry name" value="HTH_TETR_2"/>
    <property type="match status" value="1"/>
</dbReference>
<comment type="caution">
    <text evidence="6">The sequence shown here is derived from an EMBL/GenBank/DDBJ whole genome shotgun (WGS) entry which is preliminary data.</text>
</comment>
<dbReference type="PANTHER" id="PTHR30055">
    <property type="entry name" value="HTH-TYPE TRANSCRIPTIONAL REGULATOR RUTR"/>
    <property type="match status" value="1"/>
</dbReference>
<dbReference type="Pfam" id="PF00440">
    <property type="entry name" value="TetR_N"/>
    <property type="match status" value="1"/>
</dbReference>
<evidence type="ECO:0000259" key="5">
    <source>
        <dbReference type="PROSITE" id="PS50977"/>
    </source>
</evidence>
<feature type="DNA-binding region" description="H-T-H motif" evidence="4">
    <location>
        <begin position="28"/>
        <end position="47"/>
    </location>
</feature>
<dbReference type="EMBL" id="JAGSXH010000126">
    <property type="protein sequence ID" value="MBS2966171.1"/>
    <property type="molecule type" value="Genomic_DNA"/>
</dbReference>
<dbReference type="Gene3D" id="1.10.10.60">
    <property type="entry name" value="Homeodomain-like"/>
    <property type="match status" value="1"/>
</dbReference>
<dbReference type="InterPro" id="IPR001647">
    <property type="entry name" value="HTH_TetR"/>
</dbReference>
<reference evidence="6" key="1">
    <citation type="submission" date="2021-04" db="EMBL/GenBank/DDBJ databases">
        <title>Genome based classification of Actinospica acidithermotolerans sp. nov., an actinobacterium isolated from an Indonesian hot spring.</title>
        <authorList>
            <person name="Kusuma A.B."/>
            <person name="Putra K.E."/>
            <person name="Nafisah S."/>
            <person name="Loh J."/>
            <person name="Nouioui I."/>
            <person name="Goodfellow M."/>
        </authorList>
    </citation>
    <scope>NUCLEOTIDE SEQUENCE</scope>
    <source>
        <strain evidence="6">DSM 45618</strain>
    </source>
</reference>
<dbReference type="Gene3D" id="1.10.357.10">
    <property type="entry name" value="Tetracycline Repressor, domain 2"/>
    <property type="match status" value="1"/>
</dbReference>
<keyword evidence="1" id="KW-0805">Transcription regulation</keyword>
<evidence type="ECO:0000313" key="6">
    <source>
        <dbReference type="EMBL" id="MBS2966171.1"/>
    </source>
</evidence>
<evidence type="ECO:0000256" key="4">
    <source>
        <dbReference type="PROSITE-ProRule" id="PRU00335"/>
    </source>
</evidence>
<sequence length="189" mass="19487">MPRAGLSPRAVIDAALEMVDESGAAGLTLAGVAARTGVAVPSLYKHVEGLPALRRKATAAVLDEFTARLTAAVLGRSGPVALDRFLRAYRDYARERPGRYQLTVPAADAADPADREVAEAGARAVAVAFALLEGAGITGEQAVHATRCLRAAVHGFVLLEISGGFGLSESTDASFDRLVAMLTAGIFGG</sequence>
<dbReference type="InterPro" id="IPR025996">
    <property type="entry name" value="MT1864/Rv1816-like_C"/>
</dbReference>
<dbReference type="GO" id="GO:0000976">
    <property type="term" value="F:transcription cis-regulatory region binding"/>
    <property type="evidence" value="ECO:0007669"/>
    <property type="project" value="TreeGrafter"/>
</dbReference>
<dbReference type="AlphaFoldDB" id="A0A8J8BFH2"/>
<keyword evidence="3" id="KW-0804">Transcription</keyword>
<dbReference type="InterPro" id="IPR050109">
    <property type="entry name" value="HTH-type_TetR-like_transc_reg"/>
</dbReference>
<dbReference type="Pfam" id="PF13305">
    <property type="entry name" value="TetR_C_33"/>
    <property type="match status" value="1"/>
</dbReference>
<dbReference type="InterPro" id="IPR036271">
    <property type="entry name" value="Tet_transcr_reg_TetR-rel_C_sf"/>
</dbReference>
<evidence type="ECO:0000256" key="2">
    <source>
        <dbReference type="ARBA" id="ARBA00023125"/>
    </source>
</evidence>
<proteinExistence type="predicted"/>